<sequence>MAAPASTSIMFNVKQILSLAVLAGASSALDATSVPNQDPTCAQKLLSFSDAPSPAPALLSYIQEEFASGPITAPGESTPLPDMTLEDPAGFEAFFRRLGTELPASLTADFQTYAAGLLSFGRITDCITTGEAASTLISELRTMLFPTASATPTAGASNGTYPTATGSYTVQPTATGSPIPTAAAARPTGAIVGGAVLGGLLGVVAVL</sequence>
<accession>A0AAN7UPZ9</accession>
<dbReference type="AlphaFoldDB" id="A0AAN7UPZ9"/>
<dbReference type="Proteomes" id="UP001305414">
    <property type="component" value="Unassembled WGS sequence"/>
</dbReference>
<gene>
    <name evidence="2" type="ORF">RRF57_006198</name>
</gene>
<comment type="caution">
    <text evidence="2">The sequence shown here is derived from an EMBL/GenBank/DDBJ whole genome shotgun (WGS) entry which is preliminary data.</text>
</comment>
<protein>
    <submittedName>
        <fullName evidence="2">Uncharacterized protein</fullName>
    </submittedName>
</protein>
<proteinExistence type="predicted"/>
<keyword evidence="3" id="KW-1185">Reference proteome</keyword>
<dbReference type="EMBL" id="JAWHQM010000016">
    <property type="protein sequence ID" value="KAK5630483.1"/>
    <property type="molecule type" value="Genomic_DNA"/>
</dbReference>
<feature type="chain" id="PRO_5042997752" evidence="1">
    <location>
        <begin position="29"/>
        <end position="207"/>
    </location>
</feature>
<evidence type="ECO:0000313" key="2">
    <source>
        <dbReference type="EMBL" id="KAK5630483.1"/>
    </source>
</evidence>
<feature type="signal peptide" evidence="1">
    <location>
        <begin position="1"/>
        <end position="28"/>
    </location>
</feature>
<organism evidence="2 3">
    <name type="scientific">Xylaria bambusicola</name>
    <dbReference type="NCBI Taxonomy" id="326684"/>
    <lineage>
        <taxon>Eukaryota</taxon>
        <taxon>Fungi</taxon>
        <taxon>Dikarya</taxon>
        <taxon>Ascomycota</taxon>
        <taxon>Pezizomycotina</taxon>
        <taxon>Sordariomycetes</taxon>
        <taxon>Xylariomycetidae</taxon>
        <taxon>Xylariales</taxon>
        <taxon>Xylariaceae</taxon>
        <taxon>Xylaria</taxon>
    </lineage>
</organism>
<keyword evidence="1" id="KW-0732">Signal</keyword>
<reference evidence="2 3" key="1">
    <citation type="submission" date="2023-10" db="EMBL/GenBank/DDBJ databases">
        <title>Draft genome sequence of Xylaria bambusicola isolate GMP-LS, the root and basal stem rot pathogen of sugarcane in Indonesia.</title>
        <authorList>
            <person name="Selvaraj P."/>
            <person name="Muralishankar V."/>
            <person name="Muruganantham S."/>
            <person name="Sp S."/>
            <person name="Haryani S."/>
            <person name="Lau K.J.X."/>
            <person name="Naqvi N.I."/>
        </authorList>
    </citation>
    <scope>NUCLEOTIDE SEQUENCE [LARGE SCALE GENOMIC DNA]</scope>
    <source>
        <strain evidence="2">GMP-LS</strain>
    </source>
</reference>
<evidence type="ECO:0000256" key="1">
    <source>
        <dbReference type="SAM" id="SignalP"/>
    </source>
</evidence>
<evidence type="ECO:0000313" key="3">
    <source>
        <dbReference type="Proteomes" id="UP001305414"/>
    </source>
</evidence>
<name>A0AAN7UPZ9_9PEZI</name>